<dbReference type="EMBL" id="CAUJNA010003710">
    <property type="protein sequence ID" value="CAJ1408236.1"/>
    <property type="molecule type" value="Genomic_DNA"/>
</dbReference>
<organism evidence="3 4">
    <name type="scientific">Effrenium voratum</name>
    <dbReference type="NCBI Taxonomy" id="2562239"/>
    <lineage>
        <taxon>Eukaryota</taxon>
        <taxon>Sar</taxon>
        <taxon>Alveolata</taxon>
        <taxon>Dinophyceae</taxon>
        <taxon>Suessiales</taxon>
        <taxon>Symbiodiniaceae</taxon>
        <taxon>Effrenium</taxon>
    </lineage>
</organism>
<dbReference type="SMART" id="SM00748">
    <property type="entry name" value="HEPN"/>
    <property type="match status" value="1"/>
</dbReference>
<dbReference type="SUPFAM" id="SSF55874">
    <property type="entry name" value="ATPase domain of HSP90 chaperone/DNA topoisomerase II/histidine kinase"/>
    <property type="match status" value="1"/>
</dbReference>
<dbReference type="PANTHER" id="PTHR46919">
    <property type="entry name" value="ZINC FINGER, C3HC4 TYPE (RING FINGER) FAMILY PROTEIN"/>
    <property type="match status" value="1"/>
</dbReference>
<dbReference type="Pfam" id="PF05168">
    <property type="entry name" value="HEPN"/>
    <property type="match status" value="1"/>
</dbReference>
<dbReference type="InterPro" id="IPR036890">
    <property type="entry name" value="HATPase_C_sf"/>
</dbReference>
<dbReference type="Proteomes" id="UP001178507">
    <property type="component" value="Unassembled WGS sequence"/>
</dbReference>
<evidence type="ECO:0000313" key="4">
    <source>
        <dbReference type="Proteomes" id="UP001178507"/>
    </source>
</evidence>
<reference evidence="3" key="1">
    <citation type="submission" date="2023-08" db="EMBL/GenBank/DDBJ databases">
        <authorList>
            <person name="Chen Y."/>
            <person name="Shah S."/>
            <person name="Dougan E. K."/>
            <person name="Thang M."/>
            <person name="Chan C."/>
        </authorList>
    </citation>
    <scope>NUCLEOTIDE SEQUENCE</scope>
</reference>
<protein>
    <recommendedName>
        <fullName evidence="2">HEPN domain-containing protein</fullName>
    </recommendedName>
</protein>
<comment type="caution">
    <text evidence="3">The sequence shown here is derived from an EMBL/GenBank/DDBJ whole genome shotgun (WGS) entry which is preliminary data.</text>
</comment>
<dbReference type="PROSITE" id="PS50910">
    <property type="entry name" value="HEPN"/>
    <property type="match status" value="1"/>
</dbReference>
<dbReference type="Gene3D" id="1.10.287.110">
    <property type="entry name" value="DnaJ domain"/>
    <property type="match status" value="1"/>
</dbReference>
<sequence>YEDRTLHALSELFPASEFQLVWAVAPTVHPDLESKASTTPALLAAGQSVRLNGGVLVQQLEACARAAPHHSPSHTEPWHPRIAKGHCRDSILAVFKELCGVQGVGKHCTVPADLCKMEVPYIPCLAEGDGAALFHPRYAAQQSAQSHGLLSPALGILRQEESVRAIGKLVGVPSWPSINALKASIPSSSLKVAVALCTELAHALERLEGAERPSLAELRVPTSSEDFVRLQDVYINDAPWSSSNRIQTLHDLISHPHARLLGCTSVRDQLAEQCEDAQADDAFGQESNLVDQIKRLLNDYSSRSDVVAEFVQNTDDFGASELKFMLSNDFHPKDQVVDKRCEDLQGPALYICSNKPLAEEDIARMQKVGGSAKQNDFASTGRFGVGLNVMYRYSDCPQLCANGYLHFFDVSRSFVAREGQRRGKKFDLTKLQNTFPDSFAPFQALCSEYPVVFRLPLRTERSELGEATTPEAVEGDLQEVSAEASKMLLFAKWLRSIRIEGMTGLLCEHTVSFQEGQAGSHDDFFASLPSTVEEVTCQQNDISLSVSKQIASQVCGESSVRSWMVVYTLALASEPLRQLCGVLFHKALGGALLPLAAAAVPEDLGTNLDGGVCCGLPTPLTTGASSWISGTFILSSSRKVIPLTHEADDEDRIAAPLLATFTTYAWNLEILKGPAAQSVKAAMMLCRSKVKQAEDVDKFFGNVPSGDDTLQCTLAAATFSAALSDAIFPVVSCGAGTTSVDWVEGPMPLLRATTLPDDLQDALAFDGLPLVTLPPAAKKLYETCLKDPEETPRELHHEELCEFLSSTWRQKLDISTSVAVTESGISSLSQHDWISQQLRFVLESDWRGRLQTGDTPTVYICEHLEGVPLLRTVDEKLSTFSQNKLRTALAQSDGLRQHIPANSFVFTSDRQLLPEHPDLFLHDDTLRALNIDLTETKQKVELQVPGVRALQLDDLVHFKEELEEMAHLQPDVEENRRLKHLWRFIAKGAKGRIPGQLTGWELLPVCSTEARRLAVSLDRVGQTVLCSQKHEEIQDALLQAGIYILQTTLEESALRLLGSQVVSQDSDLLRLLVTFNRSGGLSELSGKNRHALLAFFSKLAIDGKTPLTEVRELPLFKMAQGSSFTSLLADQEATQYCCLDPHDPRAGALETLRPSSAVLLAWPTASIKPIYEHLGVRLCGAEKFMLEFILPNLEEACSKGAAHAKPYLDQLQEFVLIDKSLNIEAAARELAFVPSRAGHVHKLKSFLDPELELSRCFAECLSSYLPVQWMHQYLKLLQSLGMRRTVEPAILLECASHLDAYKDEQMTTAIQEMSACLAEAWAHAFSLYVACAQVGGPDADFSLFREVSQHHIFLTMSWTTPVQIAEEVGRMAVSLGGEAQGGTLRLLPLQGTALGKAAELVWSVCPVMHSPEHPKGCGEQLQQLVNHHRSALTKLGALVDFDKVSLDLVLMHVRNLCSLHPEKEELQVEEESMFYEQLKRCLKIAAKRAEKSKRQFADMSQVRCVRVKVADAADNPEQAIVVLATPRRSFFEGDAFRAGDFHGHLRAASMECEGFLKALGVRKAPEAQDLADVTERVAKEAKPGCIMDHQASVIKTCLRRFGSMGLETGQIANFHCLDSKGELAPVSELVCLDVESWQDRLTQSKLRFCDDEVAGSHALELLLQYAGLTRVSQLVKELPGADSQPVRQESVQDSIQQMMQHPDFAEAVEVLLEDKLPVSEVQSKLAGQSFESTPLDFTTVLSAGNVTLEGSERQKCVFFQPPEPEGTGGRWLISDATFNNQEQAVEELLEGLRRLLYPASPKLLKLLELEDRLRALLKLAFTHGPSGIPGLLRERNIQSHLVMRSRFLSVGDAVPEEYSEQLVYDMRVMFEVGEHVVAEVDRKVVGIVKTWTSSDSSDAGTGLSRRYRVQVAADGTCQILGHTKLYKIAGPNSAPALQCQLVASGGATVVETAEAQPREQLEQVKAYLREISSWEQADYKRAIRRLYLTWHPDKAGDTPFNNMVFRMLSRHCDWYCGGKPESDDWLNDYMVTVAGPSESATEPQAPQRPTPSPCYPSQQESWFEEFERERRSAPATGSSRELRVDKGPQAAAWKPPRIVDERQAKTWLRQAEEEVKAMQKLVEGGAFPSFAVWFGSQAVEKALKSAMLRTCGVAQEEFTGKGSHDLPAFYRRLKSASAETEPQSQAQQQMPGEVEDMIFLKTAYIEARYPNASDRVPAFAYTQEDAARACDLAKDYVAWAKGVEDLPEPGLPKRCRRRIEEDSENEQEVPLAAPPPEGPRAHPADPAPSLDAAPKRQRLDGAAEPLPAAPAPPPLATRTVQQIDTDAKPLAEG</sequence>
<evidence type="ECO:0000313" key="3">
    <source>
        <dbReference type="EMBL" id="CAJ1408236.1"/>
    </source>
</evidence>
<evidence type="ECO:0000259" key="2">
    <source>
        <dbReference type="PROSITE" id="PS50910"/>
    </source>
</evidence>
<proteinExistence type="predicted"/>
<feature type="domain" description="HEPN" evidence="2">
    <location>
        <begin position="2108"/>
        <end position="2236"/>
    </location>
</feature>
<feature type="region of interest" description="Disordered" evidence="1">
    <location>
        <begin position="2037"/>
        <end position="2095"/>
    </location>
</feature>
<dbReference type="PANTHER" id="PTHR46919:SF2">
    <property type="entry name" value="SACSIN"/>
    <property type="match status" value="1"/>
</dbReference>
<dbReference type="InterPro" id="IPR007842">
    <property type="entry name" value="HEPN_dom"/>
</dbReference>
<feature type="region of interest" description="Disordered" evidence="1">
    <location>
        <begin position="2260"/>
        <end position="2333"/>
    </location>
</feature>
<dbReference type="SUPFAM" id="SSF81593">
    <property type="entry name" value="Nucleotidyltransferase substrate binding subunit/domain"/>
    <property type="match status" value="1"/>
</dbReference>
<feature type="non-terminal residue" evidence="3">
    <location>
        <position position="1"/>
    </location>
</feature>
<keyword evidence="4" id="KW-1185">Reference proteome</keyword>
<dbReference type="InterPro" id="IPR036869">
    <property type="entry name" value="J_dom_sf"/>
</dbReference>
<dbReference type="Pfam" id="PF25794">
    <property type="entry name" value="SACS"/>
    <property type="match status" value="1"/>
</dbReference>
<dbReference type="Gene3D" id="1.20.120.330">
    <property type="entry name" value="Nucleotidyltransferases domain 2"/>
    <property type="match status" value="1"/>
</dbReference>
<name>A0AA36JMC7_9DINO</name>
<accession>A0AA36JMC7</accession>
<dbReference type="InterPro" id="IPR058210">
    <property type="entry name" value="SACS/Nov_dom"/>
</dbReference>
<evidence type="ECO:0000256" key="1">
    <source>
        <dbReference type="SAM" id="MobiDB-lite"/>
    </source>
</evidence>
<gene>
    <name evidence="3" type="ORF">EVOR1521_LOCUS29727</name>
</gene>